<dbReference type="InterPro" id="IPR003959">
    <property type="entry name" value="ATPase_AAA_core"/>
</dbReference>
<dbReference type="eggNOG" id="KOG0742">
    <property type="taxonomic scope" value="Eukaryota"/>
</dbReference>
<sequence>MLLPDRVFAFVLRTHRWDPNHRSVIQSLMATHFAKKKSERRQFDLIQDKGKGLVILLHGVPGVGKTSTAETVAQYYNKPLLPITCGDLGMTPKDVESNLQNSFQMAQAWDCVLLLDEADVFLAERSQDNIERNALVSVFLRVLEYYEGVLFLTTNKVGSFDEAFKSRMSMALYYPPLSGTQTEKIWGMQIKRTEKLTIKAAPNDESVHVKFDQLDIMKFAADLWNEQQFKPEFKPVWNGRQIRNAFQTAVALAEWQKQDGNIPGPINVKREHFEKVARVSMEFNSYLYGVKHSRGDEMLNLKKEQRYDAFNPNQVSPFGFDYAAIYFEEGRNKG</sequence>
<dbReference type="PANTHER" id="PTHR46411">
    <property type="entry name" value="FAMILY ATPASE, PUTATIVE-RELATED"/>
    <property type="match status" value="1"/>
</dbReference>
<dbReference type="AlphaFoldDB" id="M7TB80"/>
<evidence type="ECO:0000259" key="1">
    <source>
        <dbReference type="SMART" id="SM00382"/>
    </source>
</evidence>
<dbReference type="SMART" id="SM00382">
    <property type="entry name" value="AAA"/>
    <property type="match status" value="1"/>
</dbReference>
<proteinExistence type="predicted"/>
<evidence type="ECO:0000313" key="3">
    <source>
        <dbReference type="Proteomes" id="UP000012174"/>
    </source>
</evidence>
<dbReference type="EMBL" id="KB707138">
    <property type="protein sequence ID" value="EMR63920.1"/>
    <property type="molecule type" value="Genomic_DNA"/>
</dbReference>
<evidence type="ECO:0000313" key="2">
    <source>
        <dbReference type="EMBL" id="EMR63920.1"/>
    </source>
</evidence>
<dbReference type="CDD" id="cd19481">
    <property type="entry name" value="RecA-like_protease"/>
    <property type="match status" value="1"/>
</dbReference>
<dbReference type="GO" id="GO:0016887">
    <property type="term" value="F:ATP hydrolysis activity"/>
    <property type="evidence" value="ECO:0007669"/>
    <property type="project" value="InterPro"/>
</dbReference>
<organism evidence="2 3">
    <name type="scientific">Eutypa lata (strain UCR-EL1)</name>
    <name type="common">Grapevine dieback disease fungus</name>
    <name type="synonym">Eutypa armeniacae</name>
    <dbReference type="NCBI Taxonomy" id="1287681"/>
    <lineage>
        <taxon>Eukaryota</taxon>
        <taxon>Fungi</taxon>
        <taxon>Dikarya</taxon>
        <taxon>Ascomycota</taxon>
        <taxon>Pezizomycotina</taxon>
        <taxon>Sordariomycetes</taxon>
        <taxon>Xylariomycetidae</taxon>
        <taxon>Xylariales</taxon>
        <taxon>Diatrypaceae</taxon>
        <taxon>Eutypa</taxon>
    </lineage>
</organism>
<dbReference type="OrthoDB" id="10042665at2759"/>
<dbReference type="Pfam" id="PF23232">
    <property type="entry name" value="AAA_lid_13"/>
    <property type="match status" value="1"/>
</dbReference>
<dbReference type="HOGENOM" id="CLU_004471_5_0_1"/>
<dbReference type="PANTHER" id="PTHR46411:SF2">
    <property type="entry name" value="AAA+ ATPASE DOMAIN-CONTAINING PROTEIN"/>
    <property type="match status" value="1"/>
</dbReference>
<feature type="domain" description="AAA+ ATPase" evidence="1">
    <location>
        <begin position="51"/>
        <end position="178"/>
    </location>
</feature>
<keyword evidence="3" id="KW-1185">Reference proteome</keyword>
<accession>M7TB80</accession>
<dbReference type="GO" id="GO:0005524">
    <property type="term" value="F:ATP binding"/>
    <property type="evidence" value="ECO:0007669"/>
    <property type="project" value="InterPro"/>
</dbReference>
<dbReference type="InterPro" id="IPR003593">
    <property type="entry name" value="AAA+_ATPase"/>
</dbReference>
<dbReference type="KEGG" id="ela:UCREL1_9102"/>
<gene>
    <name evidence="2" type="ORF">UCREL1_9102</name>
</gene>
<reference evidence="3" key="1">
    <citation type="journal article" date="2013" name="Genome Announc.">
        <title>Draft genome sequence of the grapevine dieback fungus Eutypa lata UCR-EL1.</title>
        <authorList>
            <person name="Blanco-Ulate B."/>
            <person name="Rolshausen P.E."/>
            <person name="Cantu D."/>
        </authorList>
    </citation>
    <scope>NUCLEOTIDE SEQUENCE [LARGE SCALE GENOMIC DNA]</scope>
    <source>
        <strain evidence="3">UCR-EL1</strain>
    </source>
</reference>
<dbReference type="Proteomes" id="UP000012174">
    <property type="component" value="Unassembled WGS sequence"/>
</dbReference>
<dbReference type="Pfam" id="PF00004">
    <property type="entry name" value="AAA"/>
    <property type="match status" value="1"/>
</dbReference>
<name>M7TB80_EUTLA</name>
<dbReference type="InterPro" id="IPR027417">
    <property type="entry name" value="P-loop_NTPase"/>
</dbReference>
<dbReference type="OMA" id="RRMEYFK"/>
<dbReference type="InterPro" id="IPR056599">
    <property type="entry name" value="AAA_lid_fung"/>
</dbReference>
<dbReference type="SUPFAM" id="SSF52540">
    <property type="entry name" value="P-loop containing nucleoside triphosphate hydrolases"/>
    <property type="match status" value="1"/>
</dbReference>
<dbReference type="Gene3D" id="3.40.50.300">
    <property type="entry name" value="P-loop containing nucleotide triphosphate hydrolases"/>
    <property type="match status" value="1"/>
</dbReference>
<protein>
    <submittedName>
        <fullName evidence="2">Putative aaa family atpase protein</fullName>
    </submittedName>
</protein>